<accession>A0A916W3U3</accession>
<dbReference type="Proteomes" id="UP000613512">
    <property type="component" value="Unassembled WGS sequence"/>
</dbReference>
<sequence>MNKYDEKIFQYATKNDTIFELLPKKLHGTGRNIFDFITENILSVGTVAKQLNTRESFYLVMNEEKAELVTIQKDLQLASQDITGSVKIATGKKNFDYNGYRYKIYRKLR</sequence>
<reference evidence="1" key="2">
    <citation type="submission" date="2020-09" db="EMBL/GenBank/DDBJ databases">
        <authorList>
            <person name="Sun Q."/>
            <person name="Zhou Y."/>
        </authorList>
    </citation>
    <scope>NUCLEOTIDE SEQUENCE</scope>
    <source>
        <strain evidence="1">CGMCC 1.12408</strain>
    </source>
</reference>
<evidence type="ECO:0000313" key="1">
    <source>
        <dbReference type="EMBL" id="GGA63724.1"/>
    </source>
</evidence>
<dbReference type="EMBL" id="BMEY01000002">
    <property type="protein sequence ID" value="GGA63724.1"/>
    <property type="molecule type" value="Genomic_DNA"/>
</dbReference>
<name>A0A916W3U3_9BACI</name>
<evidence type="ECO:0000313" key="2">
    <source>
        <dbReference type="Proteomes" id="UP000613512"/>
    </source>
</evidence>
<protein>
    <submittedName>
        <fullName evidence="1">Uncharacterized protein</fullName>
    </submittedName>
</protein>
<dbReference type="RefSeq" id="WP_188383065.1">
    <property type="nucleotide sequence ID" value="NZ_BMEY01000002.1"/>
</dbReference>
<proteinExistence type="predicted"/>
<gene>
    <name evidence="1" type="ORF">GCM10008025_04500</name>
</gene>
<dbReference type="AlphaFoldDB" id="A0A916W3U3"/>
<organism evidence="1 2">
    <name type="scientific">Ornithinibacillus halotolerans</name>
    <dbReference type="NCBI Taxonomy" id="1274357"/>
    <lineage>
        <taxon>Bacteria</taxon>
        <taxon>Bacillati</taxon>
        <taxon>Bacillota</taxon>
        <taxon>Bacilli</taxon>
        <taxon>Bacillales</taxon>
        <taxon>Bacillaceae</taxon>
        <taxon>Ornithinibacillus</taxon>
    </lineage>
</organism>
<reference evidence="1" key="1">
    <citation type="journal article" date="2014" name="Int. J. Syst. Evol. Microbiol.">
        <title>Complete genome sequence of Corynebacterium casei LMG S-19264T (=DSM 44701T), isolated from a smear-ripened cheese.</title>
        <authorList>
            <consortium name="US DOE Joint Genome Institute (JGI-PGF)"/>
            <person name="Walter F."/>
            <person name="Albersmeier A."/>
            <person name="Kalinowski J."/>
            <person name="Ruckert C."/>
        </authorList>
    </citation>
    <scope>NUCLEOTIDE SEQUENCE</scope>
    <source>
        <strain evidence="1">CGMCC 1.12408</strain>
    </source>
</reference>
<comment type="caution">
    <text evidence="1">The sequence shown here is derived from an EMBL/GenBank/DDBJ whole genome shotgun (WGS) entry which is preliminary data.</text>
</comment>
<keyword evidence="2" id="KW-1185">Reference proteome</keyword>